<comment type="caution">
    <text evidence="1">The sequence shown here is derived from an EMBL/GenBank/DDBJ whole genome shotgun (WGS) entry which is preliminary data.</text>
</comment>
<sequence>MTTAKSLDLSTSLDGIYSGNRQFPLTGPAQGKFVDDIRTKVSSTSFKSSGHAMSNEEGKAASVEAIRACDARIFLSSGLLGKCPSLFDAIRNAIRFQDTSRSCATADAVYFDFDLLDQIPLSERLTKRDFERVVLPRFEASLKQAFTSGTAVIYAKTKIGGWAPDARQLDHVVPYVFFGLERLTQFDSGPAHLVLFDGTRERDKRREWDVRASSREENHEAHGRVGKDALVVDRIQAIFSIMAGHLRGRTSHNIPEIVDWDLPAVIQKADRGCALHTIINAGISTACRTEMLEALDTAWHSHAESNWQTAKNDLFDNVIPALFDRFGWCHRSRPTVADTTPSMLLFKESVDSGAQKNRKFCPSWQDYVLYECAVYVIYISIFGAEDSWQEYKNVPEVVSTLFNTADGVYRRHHKVEALRHRPDSVQDRDERADPDVASPHVAKRSRLTISAMAQANSRLRTGCVDALQTERELRYPRSISRDAGSSVPERHQ</sequence>
<name>A0ACC2X151_9TREE</name>
<keyword evidence="2" id="KW-1185">Reference proteome</keyword>
<dbReference type="Proteomes" id="UP001234202">
    <property type="component" value="Unassembled WGS sequence"/>
</dbReference>
<evidence type="ECO:0000313" key="1">
    <source>
        <dbReference type="EMBL" id="KAJ9117366.1"/>
    </source>
</evidence>
<organism evidence="1 2">
    <name type="scientific">Naganishia onofrii</name>
    <dbReference type="NCBI Taxonomy" id="1851511"/>
    <lineage>
        <taxon>Eukaryota</taxon>
        <taxon>Fungi</taxon>
        <taxon>Dikarya</taxon>
        <taxon>Basidiomycota</taxon>
        <taxon>Agaricomycotina</taxon>
        <taxon>Tremellomycetes</taxon>
        <taxon>Filobasidiales</taxon>
        <taxon>Filobasidiaceae</taxon>
        <taxon>Naganishia</taxon>
    </lineage>
</organism>
<evidence type="ECO:0000313" key="2">
    <source>
        <dbReference type="Proteomes" id="UP001234202"/>
    </source>
</evidence>
<protein>
    <submittedName>
        <fullName evidence="1">Uncharacterized protein</fullName>
    </submittedName>
</protein>
<proteinExistence type="predicted"/>
<reference evidence="1" key="1">
    <citation type="submission" date="2023-04" db="EMBL/GenBank/DDBJ databases">
        <title>Draft Genome sequencing of Naganishia species isolated from polar environments using Oxford Nanopore Technology.</title>
        <authorList>
            <person name="Leo P."/>
            <person name="Venkateswaran K."/>
        </authorList>
    </citation>
    <scope>NUCLEOTIDE SEQUENCE</scope>
    <source>
        <strain evidence="1">DBVPG 5303</strain>
    </source>
</reference>
<gene>
    <name evidence="1" type="ORF">QFC24_006460</name>
</gene>
<accession>A0ACC2X151</accession>
<dbReference type="EMBL" id="JASBWV010000032">
    <property type="protein sequence ID" value="KAJ9117366.1"/>
    <property type="molecule type" value="Genomic_DNA"/>
</dbReference>